<reference evidence="1" key="1">
    <citation type="submission" date="2019-08" db="EMBL/GenBank/DDBJ databases">
        <authorList>
            <person name="Kucharzyk K."/>
            <person name="Murdoch R.W."/>
            <person name="Higgins S."/>
            <person name="Loffler F."/>
        </authorList>
    </citation>
    <scope>NUCLEOTIDE SEQUENCE</scope>
</reference>
<proteinExistence type="predicted"/>
<sequence>MIVLQFSAGSSLFFQRKTIKNRQNSCIRAKKITGWQKTSLNSGKQRVRITDSSCGFLLSASCVSSRDRRQPSSIDADDDLALRMPARNIVNRVRAVLQRNDLFDHGRNLPVR</sequence>
<name>A0A644WZF3_9ZZZZ</name>
<comment type="caution">
    <text evidence="1">The sequence shown here is derived from an EMBL/GenBank/DDBJ whole genome shotgun (WGS) entry which is preliminary data.</text>
</comment>
<dbReference type="AlphaFoldDB" id="A0A644WZF3"/>
<organism evidence="1">
    <name type="scientific">bioreactor metagenome</name>
    <dbReference type="NCBI Taxonomy" id="1076179"/>
    <lineage>
        <taxon>unclassified sequences</taxon>
        <taxon>metagenomes</taxon>
        <taxon>ecological metagenomes</taxon>
    </lineage>
</organism>
<evidence type="ECO:0000313" key="1">
    <source>
        <dbReference type="EMBL" id="MPM09290.1"/>
    </source>
</evidence>
<accession>A0A644WZF3</accession>
<gene>
    <name evidence="1" type="ORF">SDC9_55606</name>
</gene>
<dbReference type="EMBL" id="VSSQ01001552">
    <property type="protein sequence ID" value="MPM09290.1"/>
    <property type="molecule type" value="Genomic_DNA"/>
</dbReference>
<protein>
    <submittedName>
        <fullName evidence="1">Uncharacterized protein</fullName>
    </submittedName>
</protein>